<evidence type="ECO:0000313" key="5">
    <source>
        <dbReference type="EMBL" id="CAB4912197.1"/>
    </source>
</evidence>
<dbReference type="EMBL" id="CAFBMV010000001">
    <property type="protein sequence ID" value="CAB4912197.1"/>
    <property type="molecule type" value="Genomic_DNA"/>
</dbReference>
<evidence type="ECO:0000259" key="1">
    <source>
        <dbReference type="Pfam" id="PF11258"/>
    </source>
</evidence>
<dbReference type="EMBL" id="CAFBLE010000002">
    <property type="protein sequence ID" value="CAB4858974.1"/>
    <property type="molecule type" value="Genomic_DNA"/>
</dbReference>
<feature type="domain" description="DUF3048" evidence="1">
    <location>
        <begin position="43"/>
        <end position="178"/>
    </location>
</feature>
<proteinExistence type="predicted"/>
<dbReference type="EMBL" id="CAEZWT010000003">
    <property type="protein sequence ID" value="CAB4656680.1"/>
    <property type="molecule type" value="Genomic_DNA"/>
</dbReference>
<dbReference type="PROSITE" id="PS51257">
    <property type="entry name" value="PROKAR_LIPOPROTEIN"/>
    <property type="match status" value="1"/>
</dbReference>
<dbReference type="AlphaFoldDB" id="A0A6J7CPW6"/>
<gene>
    <name evidence="3" type="ORF">UFOPK2289_00159</name>
    <name evidence="4" type="ORF">UFOPK3346_00363</name>
    <name evidence="5" type="ORF">UFOPK3670_00107</name>
    <name evidence="6" type="ORF">UFOPK4308_00390</name>
</gene>
<feature type="domain" description="DUF3048" evidence="2">
    <location>
        <begin position="212"/>
        <end position="319"/>
    </location>
</feature>
<accession>A0A6J7CPW6</accession>
<protein>
    <submittedName>
        <fullName evidence="4">Unannotated protein</fullName>
    </submittedName>
</protein>
<dbReference type="InterPro" id="IPR021416">
    <property type="entry name" value="DUF3048_N"/>
</dbReference>
<evidence type="ECO:0000313" key="3">
    <source>
        <dbReference type="EMBL" id="CAB4656680.1"/>
    </source>
</evidence>
<evidence type="ECO:0000313" key="6">
    <source>
        <dbReference type="EMBL" id="CAB5054995.1"/>
    </source>
</evidence>
<name>A0A6J7CPW6_9ZZZZ</name>
<evidence type="ECO:0000313" key="4">
    <source>
        <dbReference type="EMBL" id="CAB4858974.1"/>
    </source>
</evidence>
<dbReference type="InterPro" id="IPR023158">
    <property type="entry name" value="YerB-like_sf"/>
</dbReference>
<dbReference type="Pfam" id="PF11258">
    <property type="entry name" value="DUF3048"/>
    <property type="match status" value="1"/>
</dbReference>
<dbReference type="Pfam" id="PF17479">
    <property type="entry name" value="DUF3048_C"/>
    <property type="match status" value="1"/>
</dbReference>
<dbReference type="EMBL" id="CAFBQL010000002">
    <property type="protein sequence ID" value="CAB5054995.1"/>
    <property type="molecule type" value="Genomic_DNA"/>
</dbReference>
<evidence type="ECO:0000259" key="2">
    <source>
        <dbReference type="Pfam" id="PF17479"/>
    </source>
</evidence>
<dbReference type="InterPro" id="IPR035328">
    <property type="entry name" value="DUF3048_C"/>
</dbReference>
<dbReference type="SUPFAM" id="SSF159774">
    <property type="entry name" value="YerB-like"/>
    <property type="match status" value="1"/>
</dbReference>
<organism evidence="4">
    <name type="scientific">freshwater metagenome</name>
    <dbReference type="NCBI Taxonomy" id="449393"/>
    <lineage>
        <taxon>unclassified sequences</taxon>
        <taxon>metagenomes</taxon>
        <taxon>ecological metagenomes</taxon>
    </lineage>
</organism>
<reference evidence="4" key="1">
    <citation type="submission" date="2020-05" db="EMBL/GenBank/DDBJ databases">
        <authorList>
            <person name="Chiriac C."/>
            <person name="Salcher M."/>
            <person name="Ghai R."/>
            <person name="Kavagutti S V."/>
        </authorList>
    </citation>
    <scope>NUCLEOTIDE SEQUENCE</scope>
</reference>
<dbReference type="Gene3D" id="3.50.90.10">
    <property type="entry name" value="YerB-like"/>
    <property type="match status" value="1"/>
</dbReference>
<sequence>MIYRSKWVLAFTIPTLLLTGCGGSGNTTSPTPSPTPIIKNSLTGMEGTDGPVLAVKIDDSNPAHPQIGLQGADVVYIEQVEGGETRLAAIFASKIPTHVGPVRSARISDIDLLSQYGHVAFAFSGAQSKMYPVIDAADLENFGAQHESPTIYTRDSSRYAPYNMVLRADLLLAKVAKDKSPIAISKPMGWTFGKKPAGGTTITMAKFQWPAVTYKAHWSKREKRWLLDYQGKPDVDSDGVRLGASTLVIQLVSITDSIYHDKVGGITPLSKTIGQGTGFILRDGKSFAANWQRLDAASGTTWTLADGSPISFAAGQIWVALLDTPPIFTYPAVTPSASASPSPTK</sequence>